<organism evidence="1 2">
    <name type="scientific">candidate division MSBL1 archaeon SCGC-AAA259D14</name>
    <dbReference type="NCBI Taxonomy" id="1698261"/>
    <lineage>
        <taxon>Archaea</taxon>
        <taxon>Methanobacteriati</taxon>
        <taxon>Methanobacteriota</taxon>
        <taxon>candidate division MSBL1</taxon>
    </lineage>
</organism>
<dbReference type="EMBL" id="LHXL01000069">
    <property type="protein sequence ID" value="KXA88930.1"/>
    <property type="molecule type" value="Genomic_DNA"/>
</dbReference>
<comment type="caution">
    <text evidence="1">The sequence shown here is derived from an EMBL/GenBank/DDBJ whole genome shotgun (WGS) entry which is preliminary data.</text>
</comment>
<accession>A0A133U417</accession>
<reference evidence="1 2" key="1">
    <citation type="journal article" date="2016" name="Sci. Rep.">
        <title>Metabolic traits of an uncultured archaeal lineage -MSBL1- from brine pools of the Red Sea.</title>
        <authorList>
            <person name="Mwirichia R."/>
            <person name="Alam I."/>
            <person name="Rashid M."/>
            <person name="Vinu M."/>
            <person name="Ba-Alawi W."/>
            <person name="Anthony Kamau A."/>
            <person name="Kamanda Ngugi D."/>
            <person name="Goker M."/>
            <person name="Klenk H.P."/>
            <person name="Bajic V."/>
            <person name="Stingl U."/>
        </authorList>
    </citation>
    <scope>NUCLEOTIDE SEQUENCE [LARGE SCALE GENOMIC DNA]</scope>
    <source>
        <strain evidence="1">SCGC-AAA259D14</strain>
    </source>
</reference>
<evidence type="ECO:0000313" key="2">
    <source>
        <dbReference type="Proteomes" id="UP000070589"/>
    </source>
</evidence>
<gene>
    <name evidence="1" type="ORF">AKJ62_04145</name>
</gene>
<proteinExistence type="predicted"/>
<feature type="non-terminal residue" evidence="1">
    <location>
        <position position="1"/>
    </location>
</feature>
<evidence type="ECO:0000313" key="1">
    <source>
        <dbReference type="EMBL" id="KXA88930.1"/>
    </source>
</evidence>
<sequence length="74" mass="8466">NVAIDKENAKNIRNGKIVTELPWMMHKGELIHLFSVDVPETCSECGSKLNDNKNHDRFILTKVGTLKILVTYKR</sequence>
<dbReference type="AlphaFoldDB" id="A0A133U417"/>
<name>A0A133U417_9EURY</name>
<protein>
    <submittedName>
        <fullName evidence="1">Uncharacterized protein</fullName>
    </submittedName>
</protein>
<dbReference type="Proteomes" id="UP000070589">
    <property type="component" value="Unassembled WGS sequence"/>
</dbReference>
<keyword evidence="2" id="KW-1185">Reference proteome</keyword>